<comment type="similarity">
    <text evidence="2 6">Belongs to the glycosyl hydrolase 30 family.</text>
</comment>
<dbReference type="Gene3D" id="2.60.40.1180">
    <property type="entry name" value="Golgi alpha-mannosidase II"/>
    <property type="match status" value="1"/>
</dbReference>
<dbReference type="GO" id="GO:0006680">
    <property type="term" value="P:glucosylceramide catabolic process"/>
    <property type="evidence" value="ECO:0007669"/>
    <property type="project" value="TreeGrafter"/>
</dbReference>
<name>A0A8J5CNG1_CHIOP</name>
<dbReference type="PANTHER" id="PTHR11069">
    <property type="entry name" value="GLUCOSYLCERAMIDASE"/>
    <property type="match status" value="1"/>
</dbReference>
<gene>
    <name evidence="9" type="primary">GBA_0</name>
    <name evidence="9" type="ORF">GWK47_014346</name>
</gene>
<dbReference type="EMBL" id="JACEEZ010020618">
    <property type="protein sequence ID" value="KAG0714332.1"/>
    <property type="molecule type" value="Genomic_DNA"/>
</dbReference>
<comment type="catalytic activity">
    <reaction evidence="1">
        <text>a beta-D-glucosyl-(1&lt;-&gt;1')-N-acylsphing-4-enine + H2O = an N-acylsphing-4-enine + D-glucose</text>
        <dbReference type="Rhea" id="RHEA:13269"/>
        <dbReference type="ChEBI" id="CHEBI:4167"/>
        <dbReference type="ChEBI" id="CHEBI:15377"/>
        <dbReference type="ChEBI" id="CHEBI:22801"/>
        <dbReference type="ChEBI" id="CHEBI:52639"/>
        <dbReference type="EC" id="3.2.1.45"/>
    </reaction>
    <physiologicalReaction direction="left-to-right" evidence="1">
        <dbReference type="Rhea" id="RHEA:13270"/>
    </physiologicalReaction>
</comment>
<keyword evidence="6" id="KW-0746">Sphingolipid metabolism</keyword>
<evidence type="ECO:0000256" key="6">
    <source>
        <dbReference type="RuleBase" id="RU361188"/>
    </source>
</evidence>
<evidence type="ECO:0000313" key="10">
    <source>
        <dbReference type="Proteomes" id="UP000770661"/>
    </source>
</evidence>
<keyword evidence="6" id="KW-0326">Glycosidase</keyword>
<dbReference type="InterPro" id="IPR013780">
    <property type="entry name" value="Glyco_hydro_b"/>
</dbReference>
<dbReference type="InterPro" id="IPR001139">
    <property type="entry name" value="Glyco_hydro_30"/>
</dbReference>
<proteinExistence type="inferred from homology"/>
<dbReference type="PANTHER" id="PTHR11069:SF23">
    <property type="entry name" value="LYSOSOMAL ACID GLUCOSYLCERAMIDASE"/>
    <property type="match status" value="1"/>
</dbReference>
<evidence type="ECO:0000259" key="8">
    <source>
        <dbReference type="Pfam" id="PF17189"/>
    </source>
</evidence>
<evidence type="ECO:0000313" key="9">
    <source>
        <dbReference type="EMBL" id="KAG0714332.1"/>
    </source>
</evidence>
<dbReference type="Proteomes" id="UP000770661">
    <property type="component" value="Unassembled WGS sequence"/>
</dbReference>
<dbReference type="Pfam" id="PF17189">
    <property type="entry name" value="Glyco_hydro_30C"/>
    <property type="match status" value="1"/>
</dbReference>
<protein>
    <recommendedName>
        <fullName evidence="3 6">Glucosylceramidase</fullName>
        <ecNumber evidence="3 6">3.2.1.45</ecNumber>
    </recommendedName>
</protein>
<keyword evidence="10" id="KW-1185">Reference proteome</keyword>
<dbReference type="Pfam" id="PF02055">
    <property type="entry name" value="Glyco_hydro_30"/>
    <property type="match status" value="1"/>
</dbReference>
<dbReference type="OrthoDB" id="2160638at2759"/>
<accession>A0A8J5CNG1</accession>
<dbReference type="Gene3D" id="3.20.20.80">
    <property type="entry name" value="Glycosidases"/>
    <property type="match status" value="2"/>
</dbReference>
<evidence type="ECO:0000256" key="2">
    <source>
        <dbReference type="ARBA" id="ARBA00005382"/>
    </source>
</evidence>
<evidence type="ECO:0000256" key="4">
    <source>
        <dbReference type="ARBA" id="ARBA00022729"/>
    </source>
</evidence>
<dbReference type="EC" id="3.2.1.45" evidence="3 6"/>
<dbReference type="InterPro" id="IPR017853">
    <property type="entry name" value="GH"/>
</dbReference>
<feature type="domain" description="Glycosyl hydrolase family 30 beta sandwich" evidence="8">
    <location>
        <begin position="272"/>
        <end position="322"/>
    </location>
</feature>
<dbReference type="SUPFAM" id="SSF51445">
    <property type="entry name" value="(Trans)glycosidases"/>
    <property type="match status" value="1"/>
</dbReference>
<keyword evidence="6" id="KW-0443">Lipid metabolism</keyword>
<feature type="domain" description="Glycosyl hydrolase family 30 TIM-barrel" evidence="7">
    <location>
        <begin position="26"/>
        <end position="232"/>
    </location>
</feature>
<comment type="caution">
    <text evidence="9">The sequence shown here is derived from an EMBL/GenBank/DDBJ whole genome shotgun (WGS) entry which is preliminary data.</text>
</comment>
<evidence type="ECO:0000259" key="7">
    <source>
        <dbReference type="Pfam" id="PF02055"/>
    </source>
</evidence>
<dbReference type="AlphaFoldDB" id="A0A8J5CNG1"/>
<organism evidence="9 10">
    <name type="scientific">Chionoecetes opilio</name>
    <name type="common">Atlantic snow crab</name>
    <name type="synonym">Cancer opilio</name>
    <dbReference type="NCBI Taxonomy" id="41210"/>
    <lineage>
        <taxon>Eukaryota</taxon>
        <taxon>Metazoa</taxon>
        <taxon>Ecdysozoa</taxon>
        <taxon>Arthropoda</taxon>
        <taxon>Crustacea</taxon>
        <taxon>Multicrustacea</taxon>
        <taxon>Malacostraca</taxon>
        <taxon>Eumalacostraca</taxon>
        <taxon>Eucarida</taxon>
        <taxon>Decapoda</taxon>
        <taxon>Pleocyemata</taxon>
        <taxon>Brachyura</taxon>
        <taxon>Eubrachyura</taxon>
        <taxon>Majoidea</taxon>
        <taxon>Majidae</taxon>
        <taxon>Chionoecetes</taxon>
    </lineage>
</organism>
<evidence type="ECO:0000256" key="5">
    <source>
        <dbReference type="ARBA" id="ARBA00022801"/>
    </source>
</evidence>
<dbReference type="GO" id="GO:0016020">
    <property type="term" value="C:membrane"/>
    <property type="evidence" value="ECO:0007669"/>
    <property type="project" value="GOC"/>
</dbReference>
<evidence type="ECO:0000256" key="1">
    <source>
        <dbReference type="ARBA" id="ARBA00001013"/>
    </source>
</evidence>
<evidence type="ECO:0000256" key="3">
    <source>
        <dbReference type="ARBA" id="ARBA00012658"/>
    </source>
</evidence>
<sequence length="348" mass="40009">MRHRCDTDAPPLFYRCATVDRSYSGLPLLRRALGLARRPMRVLASPWSAPAWMKSNGKINETGELLREMWQPWANYLVKFIKEYEKAGVPLWAVTPQNHAFSYMKIAWNSQSWSPSNMRDWIKGNFGPALHNAGLEHLKLYVGDDNRDRIDFYSRTILQDPEASRYVSGVAVHWYTDPDTPPASLTHAHLLFPDKDILYTEACIEPTGLPSHQPVILGSWSRAERYAENIIQAKDEFYQQPMFFVMGHFSKFVPEGSVSVPSWVRDWGDSEHTLHTAAFIHPHGHLVLQLLNKDDEEREVRVEWEGWASIHSLLPPRSLQTLLLPWDGDITHGKQKYSTQGHRSDGQQ</sequence>
<keyword evidence="4" id="KW-0732">Signal</keyword>
<dbReference type="InterPro" id="IPR033453">
    <property type="entry name" value="Glyco_hydro_30_TIM-barrel"/>
</dbReference>
<reference evidence="9" key="1">
    <citation type="submission" date="2020-07" db="EMBL/GenBank/DDBJ databases">
        <title>The High-quality genome of the commercially important snow crab, Chionoecetes opilio.</title>
        <authorList>
            <person name="Jeong J.-H."/>
            <person name="Ryu S."/>
        </authorList>
    </citation>
    <scope>NUCLEOTIDE SEQUENCE</scope>
    <source>
        <strain evidence="9">MADBK_172401_WGS</strain>
        <tissue evidence="9">Digestive gland</tissue>
    </source>
</reference>
<dbReference type="InterPro" id="IPR033452">
    <property type="entry name" value="GH30_C"/>
</dbReference>
<dbReference type="GO" id="GO:0004348">
    <property type="term" value="F:glucosylceramidase activity"/>
    <property type="evidence" value="ECO:0007669"/>
    <property type="project" value="UniProtKB-EC"/>
</dbReference>
<keyword evidence="5 6" id="KW-0378">Hydrolase</keyword>